<accession>J9DCV0</accession>
<feature type="transmembrane region" description="Helical" evidence="1">
    <location>
        <begin position="27"/>
        <end position="49"/>
    </location>
</feature>
<comment type="caution">
    <text evidence="2">The sequence shown here is derived from an EMBL/GenBank/DDBJ whole genome shotgun (WGS) entry which is preliminary data.</text>
</comment>
<dbReference type="Proteomes" id="UP000003163">
    <property type="component" value="Unassembled WGS sequence"/>
</dbReference>
<dbReference type="HOGENOM" id="CLU_1970529_0_0_1"/>
<protein>
    <submittedName>
        <fullName evidence="2">Uncharacterized protein</fullName>
    </submittedName>
</protein>
<keyword evidence="1" id="KW-0472">Membrane</keyword>
<evidence type="ECO:0000256" key="1">
    <source>
        <dbReference type="SAM" id="Phobius"/>
    </source>
</evidence>
<keyword evidence="1" id="KW-1133">Transmembrane helix</keyword>
<keyword evidence="1" id="KW-0812">Transmembrane</keyword>
<dbReference type="VEuPathDB" id="MicrosporidiaDB:EDEG_00652"/>
<gene>
    <name evidence="2" type="ORF">EDEG_00652</name>
</gene>
<keyword evidence="3" id="KW-1185">Reference proteome</keyword>
<dbReference type="InParanoid" id="J9DCV0"/>
<reference evidence="2 3" key="1">
    <citation type="submission" date="2011-08" db="EMBL/GenBank/DDBJ databases">
        <authorList>
            <person name="Liu Z.J."/>
            <person name="Shi F.L."/>
            <person name="Lu J.Q."/>
            <person name="Li M."/>
            <person name="Wang Z.L."/>
        </authorList>
    </citation>
    <scope>NUCLEOTIDE SEQUENCE [LARGE SCALE GENOMIC DNA]</scope>
    <source>
        <strain evidence="2 3">USNM 41457</strain>
    </source>
</reference>
<dbReference type="AlphaFoldDB" id="J9DCV0"/>
<feature type="transmembrane region" description="Helical" evidence="1">
    <location>
        <begin position="61"/>
        <end position="83"/>
    </location>
</feature>
<sequence length="127" mass="15192">MSFSSVQNNHKLKMEKSNIIEINRNMVYIKLMSTILTLVVLLMIFYETYRVQNMILCINDRTCYIVCSFIFISIIIALYDLFLRNFKALFIRMIIHSVILSLFQLFILMSFYNWSNDYYKKCCSTNS</sequence>
<dbReference type="EMBL" id="AFBI03000007">
    <property type="protein sequence ID" value="EJW05294.1"/>
    <property type="molecule type" value="Genomic_DNA"/>
</dbReference>
<organism evidence="2 3">
    <name type="scientific">Edhazardia aedis (strain USNM 41457)</name>
    <name type="common">Microsporidian parasite</name>
    <dbReference type="NCBI Taxonomy" id="1003232"/>
    <lineage>
        <taxon>Eukaryota</taxon>
        <taxon>Fungi</taxon>
        <taxon>Fungi incertae sedis</taxon>
        <taxon>Microsporidia</taxon>
        <taxon>Edhazardia</taxon>
    </lineage>
</organism>
<evidence type="ECO:0000313" key="2">
    <source>
        <dbReference type="EMBL" id="EJW05294.1"/>
    </source>
</evidence>
<evidence type="ECO:0000313" key="3">
    <source>
        <dbReference type="Proteomes" id="UP000003163"/>
    </source>
</evidence>
<proteinExistence type="predicted"/>
<name>J9DCV0_EDHAE</name>
<feature type="transmembrane region" description="Helical" evidence="1">
    <location>
        <begin position="89"/>
        <end position="111"/>
    </location>
</feature>
<reference evidence="3" key="2">
    <citation type="submission" date="2015-07" db="EMBL/GenBank/DDBJ databases">
        <title>Contrasting host-pathogen interactions and genome evolution in two generalist and specialist microsporidian pathogens of mosquitoes.</title>
        <authorList>
            <consortium name="The Broad Institute Genomics Platform"/>
            <consortium name="The Broad Institute Genome Sequencing Center for Infectious Disease"/>
            <person name="Cuomo C.A."/>
            <person name="Sanscrainte N.D."/>
            <person name="Goldberg J.M."/>
            <person name="Heiman D."/>
            <person name="Young S."/>
            <person name="Zeng Q."/>
            <person name="Becnel J.J."/>
            <person name="Birren B.W."/>
        </authorList>
    </citation>
    <scope>NUCLEOTIDE SEQUENCE [LARGE SCALE GENOMIC DNA]</scope>
    <source>
        <strain evidence="3">USNM 41457</strain>
    </source>
</reference>